<evidence type="ECO:0000256" key="3">
    <source>
        <dbReference type="ARBA" id="ARBA00022692"/>
    </source>
</evidence>
<name>A0A8J3YJ86_9ACTN</name>
<dbReference type="RefSeq" id="WP_203898687.1">
    <property type="nucleotide sequence ID" value="NZ_BOPF01000006.1"/>
</dbReference>
<keyword evidence="5 6" id="KW-0472">Membrane</keyword>
<feature type="transmembrane region" description="Helical" evidence="6">
    <location>
        <begin position="354"/>
        <end position="373"/>
    </location>
</feature>
<evidence type="ECO:0000256" key="2">
    <source>
        <dbReference type="ARBA" id="ARBA00022448"/>
    </source>
</evidence>
<sequence>MAVDVAVPVAAAPAVRWRRGVTMLGPAFVAAVAYVDPGNFATNFAGGAGYGYTLVWVVVAANLMAILIQSLSAKVGLATGRSLPELCRDSFPTAVRIPLWLQAEAVAIATDLAEVLGGAIALSLLFGVPLPVGGVITGVVALALTAVQTRRARRFEAVIGGLLAVVLLGFLYDLWFTPTDPVALAGGLVPTFAGTESVMLAAGILGATVMPHAIYAHSGLTRGARYGVDADASGGPVLRWQRTDIVLAMGLAGFINLTMLVVAAGLFAGRGAESITLESVYQGFGVTVGQGAALAFGLALLASGFASSGVGTYAGQIIMEGFLRRRIPLLLRRLVTLVPALVVLLLGIDPTRALVVSQVVLSFGIPFALIPLIRFTASRRLMGSLVNRPLTTVAAVAAAVLIIGLNGFLLWALVS</sequence>
<dbReference type="GO" id="GO:0005886">
    <property type="term" value="C:plasma membrane"/>
    <property type="evidence" value="ECO:0007669"/>
    <property type="project" value="TreeGrafter"/>
</dbReference>
<dbReference type="PANTHER" id="PTHR11706:SF33">
    <property type="entry name" value="NATURAL RESISTANCE-ASSOCIATED MACROPHAGE PROTEIN 2"/>
    <property type="match status" value="1"/>
</dbReference>
<feature type="transmembrane region" description="Helical" evidence="6">
    <location>
        <begin position="330"/>
        <end position="348"/>
    </location>
</feature>
<feature type="transmembrane region" description="Helical" evidence="6">
    <location>
        <begin position="47"/>
        <end position="68"/>
    </location>
</feature>
<reference evidence="7" key="1">
    <citation type="submission" date="2021-01" db="EMBL/GenBank/DDBJ databases">
        <title>Whole genome shotgun sequence of Virgisporangium aliadipatigenens NBRC 105644.</title>
        <authorList>
            <person name="Komaki H."/>
            <person name="Tamura T."/>
        </authorList>
    </citation>
    <scope>NUCLEOTIDE SEQUENCE</scope>
    <source>
        <strain evidence="7">NBRC 105644</strain>
    </source>
</reference>
<proteinExistence type="predicted"/>
<keyword evidence="2" id="KW-0813">Transport</keyword>
<dbReference type="GO" id="GO:0034755">
    <property type="term" value="P:iron ion transmembrane transport"/>
    <property type="evidence" value="ECO:0007669"/>
    <property type="project" value="TreeGrafter"/>
</dbReference>
<evidence type="ECO:0000313" key="8">
    <source>
        <dbReference type="Proteomes" id="UP000619260"/>
    </source>
</evidence>
<feature type="transmembrane region" description="Helical" evidence="6">
    <location>
        <begin position="157"/>
        <end position="177"/>
    </location>
</feature>
<evidence type="ECO:0000256" key="1">
    <source>
        <dbReference type="ARBA" id="ARBA00004141"/>
    </source>
</evidence>
<feature type="transmembrane region" description="Helical" evidence="6">
    <location>
        <begin position="197"/>
        <end position="216"/>
    </location>
</feature>
<dbReference type="NCBIfam" id="NF037982">
    <property type="entry name" value="Nramp_1"/>
    <property type="match status" value="1"/>
</dbReference>
<comment type="subcellular location">
    <subcellularLocation>
        <location evidence="1">Membrane</location>
        <topology evidence="1">Multi-pass membrane protein</topology>
    </subcellularLocation>
</comment>
<feature type="transmembrane region" description="Helical" evidence="6">
    <location>
        <begin position="120"/>
        <end position="145"/>
    </location>
</feature>
<gene>
    <name evidence="7" type="primary">mntH</name>
    <name evidence="7" type="ORF">Val02_20240</name>
</gene>
<dbReference type="GO" id="GO:0015086">
    <property type="term" value="F:cadmium ion transmembrane transporter activity"/>
    <property type="evidence" value="ECO:0007669"/>
    <property type="project" value="TreeGrafter"/>
</dbReference>
<dbReference type="GO" id="GO:0005384">
    <property type="term" value="F:manganese ion transmembrane transporter activity"/>
    <property type="evidence" value="ECO:0007669"/>
    <property type="project" value="TreeGrafter"/>
</dbReference>
<keyword evidence="3 6" id="KW-0812">Transmembrane</keyword>
<dbReference type="EMBL" id="BOPF01000006">
    <property type="protein sequence ID" value="GIJ45138.1"/>
    <property type="molecule type" value="Genomic_DNA"/>
</dbReference>
<feature type="transmembrane region" description="Helical" evidence="6">
    <location>
        <begin position="17"/>
        <end position="35"/>
    </location>
</feature>
<feature type="transmembrane region" description="Helical" evidence="6">
    <location>
        <begin position="288"/>
        <end position="310"/>
    </location>
</feature>
<dbReference type="Proteomes" id="UP000619260">
    <property type="component" value="Unassembled WGS sequence"/>
</dbReference>
<dbReference type="Pfam" id="PF01566">
    <property type="entry name" value="Nramp"/>
    <property type="match status" value="1"/>
</dbReference>
<evidence type="ECO:0000256" key="4">
    <source>
        <dbReference type="ARBA" id="ARBA00022989"/>
    </source>
</evidence>
<accession>A0A8J3YJ86</accession>
<keyword evidence="4 6" id="KW-1133">Transmembrane helix</keyword>
<dbReference type="InterPro" id="IPR001046">
    <property type="entry name" value="NRAMP_fam"/>
</dbReference>
<dbReference type="NCBIfam" id="NF001923">
    <property type="entry name" value="PRK00701.1"/>
    <property type="match status" value="1"/>
</dbReference>
<dbReference type="PANTHER" id="PTHR11706">
    <property type="entry name" value="SOLUTE CARRIER PROTEIN FAMILY 11 MEMBER"/>
    <property type="match status" value="1"/>
</dbReference>
<evidence type="ECO:0000256" key="5">
    <source>
        <dbReference type="ARBA" id="ARBA00023136"/>
    </source>
</evidence>
<protein>
    <submittedName>
        <fullName evidence="7">Divalent metal cation transporter MntH</fullName>
    </submittedName>
</protein>
<dbReference type="NCBIfam" id="TIGR01197">
    <property type="entry name" value="nramp"/>
    <property type="match status" value="1"/>
</dbReference>
<comment type="caution">
    <text evidence="7">The sequence shown here is derived from an EMBL/GenBank/DDBJ whole genome shotgun (WGS) entry which is preliminary data.</text>
</comment>
<evidence type="ECO:0000313" key="7">
    <source>
        <dbReference type="EMBL" id="GIJ45138.1"/>
    </source>
</evidence>
<keyword evidence="8" id="KW-1185">Reference proteome</keyword>
<organism evidence="7 8">
    <name type="scientific">Virgisporangium aliadipatigenens</name>
    <dbReference type="NCBI Taxonomy" id="741659"/>
    <lineage>
        <taxon>Bacteria</taxon>
        <taxon>Bacillati</taxon>
        <taxon>Actinomycetota</taxon>
        <taxon>Actinomycetes</taxon>
        <taxon>Micromonosporales</taxon>
        <taxon>Micromonosporaceae</taxon>
        <taxon>Virgisporangium</taxon>
    </lineage>
</organism>
<evidence type="ECO:0000256" key="6">
    <source>
        <dbReference type="SAM" id="Phobius"/>
    </source>
</evidence>
<dbReference type="PRINTS" id="PR00447">
    <property type="entry name" value="NATRESASSCMP"/>
</dbReference>
<feature type="transmembrane region" description="Helical" evidence="6">
    <location>
        <begin position="245"/>
        <end position="268"/>
    </location>
</feature>
<feature type="transmembrane region" description="Helical" evidence="6">
    <location>
        <begin position="393"/>
        <end position="414"/>
    </location>
</feature>
<dbReference type="AlphaFoldDB" id="A0A8J3YJ86"/>